<feature type="non-terminal residue" evidence="1">
    <location>
        <position position="1"/>
    </location>
</feature>
<evidence type="ECO:0000313" key="2">
    <source>
        <dbReference type="Proteomes" id="UP000265520"/>
    </source>
</evidence>
<reference evidence="1 2" key="1">
    <citation type="journal article" date="2018" name="Front. Plant Sci.">
        <title>Red Clover (Trifolium pratense) and Zigzag Clover (T. medium) - A Picture of Genomic Similarities and Differences.</title>
        <authorList>
            <person name="Dluhosova J."/>
            <person name="Istvanek J."/>
            <person name="Nedelnik J."/>
            <person name="Repkova J."/>
        </authorList>
    </citation>
    <scope>NUCLEOTIDE SEQUENCE [LARGE SCALE GENOMIC DNA]</scope>
    <source>
        <strain evidence="2">cv. 10/8</strain>
        <tissue evidence="1">Leaf</tissue>
    </source>
</reference>
<dbReference type="EMBL" id="LXQA010305988">
    <property type="protein sequence ID" value="MCI42548.1"/>
    <property type="molecule type" value="Genomic_DNA"/>
</dbReference>
<accession>A0A392S118</accession>
<name>A0A392S118_9FABA</name>
<keyword evidence="2" id="KW-1185">Reference proteome</keyword>
<dbReference type="Proteomes" id="UP000265520">
    <property type="component" value="Unassembled WGS sequence"/>
</dbReference>
<sequence>HPDLGVLARRGVKLARRGSSLTLAHTRQDSLNVCFVSDLFRQLSLDLARREASGHELFWLFDAYLMMDVYNMS</sequence>
<organism evidence="1 2">
    <name type="scientific">Trifolium medium</name>
    <dbReference type="NCBI Taxonomy" id="97028"/>
    <lineage>
        <taxon>Eukaryota</taxon>
        <taxon>Viridiplantae</taxon>
        <taxon>Streptophyta</taxon>
        <taxon>Embryophyta</taxon>
        <taxon>Tracheophyta</taxon>
        <taxon>Spermatophyta</taxon>
        <taxon>Magnoliopsida</taxon>
        <taxon>eudicotyledons</taxon>
        <taxon>Gunneridae</taxon>
        <taxon>Pentapetalae</taxon>
        <taxon>rosids</taxon>
        <taxon>fabids</taxon>
        <taxon>Fabales</taxon>
        <taxon>Fabaceae</taxon>
        <taxon>Papilionoideae</taxon>
        <taxon>50 kb inversion clade</taxon>
        <taxon>NPAAA clade</taxon>
        <taxon>Hologalegina</taxon>
        <taxon>IRL clade</taxon>
        <taxon>Trifolieae</taxon>
        <taxon>Trifolium</taxon>
    </lineage>
</organism>
<protein>
    <submittedName>
        <fullName evidence="1">Uncharacterized protein</fullName>
    </submittedName>
</protein>
<dbReference type="AlphaFoldDB" id="A0A392S118"/>
<evidence type="ECO:0000313" key="1">
    <source>
        <dbReference type="EMBL" id="MCI42548.1"/>
    </source>
</evidence>
<proteinExistence type="predicted"/>
<comment type="caution">
    <text evidence="1">The sequence shown here is derived from an EMBL/GenBank/DDBJ whole genome shotgun (WGS) entry which is preliminary data.</text>
</comment>